<dbReference type="KEGG" id="ace:Acel_1918"/>
<dbReference type="eggNOG" id="COG1493">
    <property type="taxonomic scope" value="Bacteria"/>
</dbReference>
<dbReference type="STRING" id="351607.Acel_1918"/>
<keyword evidence="2" id="KW-1185">Reference proteome</keyword>
<dbReference type="RefSeq" id="WP_011720753.1">
    <property type="nucleotide sequence ID" value="NC_008578.1"/>
</dbReference>
<sequence>MSVSREKSSVLSLAVLDSCFRVAAPQAFTAIVADLWHAFPRATTARVEHALRVKESAPGYLVELDGTTASAADIPAAVGYLGLLVNRICLSEVTVPAFHAAVLAGSAGAVVVLGTSGAGKTTLAAAAAQRGLRYLSDEAFVLEAKNRARPYPRPLSLSRWAAGLLGIAAPSPWRDSEEILVSPRSLGPVASEAAEVRHLVVLDRSQREPALRAAERSLAVTSLLRLSFNHFRAPEGTYRDVITLARACECWQLSYDDPRDGARLIEELVT</sequence>
<dbReference type="AlphaFoldDB" id="A0LW80"/>
<dbReference type="Proteomes" id="UP000008221">
    <property type="component" value="Chromosome"/>
</dbReference>
<dbReference type="HOGENOM" id="CLU_1029060_0_0_11"/>
<gene>
    <name evidence="1" type="ordered locus">Acel_1918</name>
</gene>
<dbReference type="InterPro" id="IPR027417">
    <property type="entry name" value="P-loop_NTPase"/>
</dbReference>
<name>A0LW80_ACIC1</name>
<dbReference type="InParanoid" id="A0LW80"/>
<accession>A0LW80</accession>
<evidence type="ECO:0000313" key="1">
    <source>
        <dbReference type="EMBL" id="ABK53690.1"/>
    </source>
</evidence>
<reference evidence="1 2" key="1">
    <citation type="journal article" date="2009" name="Genome Res.">
        <title>Complete genome of the cellulolytic thermophile Acidothermus cellulolyticus 11B provides insights into its ecophysiological and evolutionary adaptations.</title>
        <authorList>
            <person name="Barabote R.D."/>
            <person name="Xie G."/>
            <person name="Leu D.H."/>
            <person name="Normand P."/>
            <person name="Necsulea A."/>
            <person name="Daubin V."/>
            <person name="Medigue C."/>
            <person name="Adney W.S."/>
            <person name="Xu X.C."/>
            <person name="Lapidus A."/>
            <person name="Parales R.E."/>
            <person name="Detter C."/>
            <person name="Pujic P."/>
            <person name="Bruce D."/>
            <person name="Lavire C."/>
            <person name="Challacombe J.F."/>
            <person name="Brettin T.S."/>
            <person name="Berry A.M."/>
        </authorList>
    </citation>
    <scope>NUCLEOTIDE SEQUENCE [LARGE SCALE GENOMIC DNA]</scope>
    <source>
        <strain evidence="2">ATCC 43068 / DSM 8971 / 11B</strain>
    </source>
</reference>
<dbReference type="OrthoDB" id="4793383at2"/>
<evidence type="ECO:0008006" key="3">
    <source>
        <dbReference type="Google" id="ProtNLM"/>
    </source>
</evidence>
<protein>
    <recommendedName>
        <fullName evidence="3">Hpr(Ser) kinase/phosphatase</fullName>
    </recommendedName>
</protein>
<dbReference type="SUPFAM" id="SSF52540">
    <property type="entry name" value="P-loop containing nucleoside triphosphate hydrolases"/>
    <property type="match status" value="1"/>
</dbReference>
<proteinExistence type="predicted"/>
<dbReference type="EMBL" id="CP000481">
    <property type="protein sequence ID" value="ABK53690.1"/>
    <property type="molecule type" value="Genomic_DNA"/>
</dbReference>
<organism evidence="1 2">
    <name type="scientific">Acidothermus cellulolyticus (strain ATCC 43068 / DSM 8971 / 11B)</name>
    <dbReference type="NCBI Taxonomy" id="351607"/>
    <lineage>
        <taxon>Bacteria</taxon>
        <taxon>Bacillati</taxon>
        <taxon>Actinomycetota</taxon>
        <taxon>Actinomycetes</taxon>
        <taxon>Acidothermales</taxon>
        <taxon>Acidothermaceae</taxon>
        <taxon>Acidothermus</taxon>
    </lineage>
</organism>
<evidence type="ECO:0000313" key="2">
    <source>
        <dbReference type="Proteomes" id="UP000008221"/>
    </source>
</evidence>
<dbReference type="SUPFAM" id="SSF53795">
    <property type="entry name" value="PEP carboxykinase-like"/>
    <property type="match status" value="1"/>
</dbReference>
<dbReference type="Gene3D" id="3.40.50.300">
    <property type="entry name" value="P-loop containing nucleotide triphosphate hydrolases"/>
    <property type="match status" value="1"/>
</dbReference>